<comment type="caution">
    <text evidence="2">The sequence shown here is derived from an EMBL/GenBank/DDBJ whole genome shotgun (WGS) entry which is preliminary data.</text>
</comment>
<evidence type="ECO:0000313" key="3">
    <source>
        <dbReference type="Proteomes" id="UP001500016"/>
    </source>
</evidence>
<protein>
    <submittedName>
        <fullName evidence="2">NAD(P)H-dependent FMN reductase</fullName>
    </submittedName>
</protein>
<sequence length="191" mass="19966">MSEIDRTKVLAISGSLRADSYNTALLRAAVKHSSGALDIEPYEDLGTLPMFNEDLDNNAPPYEVAELRRRVAAADGLLIVTPEHNASVPAALKNALDWISTPPAGGIAVGMPTAIAGASPGAFGSARGQLALRQILTSIGAEALAKPEVAVFNCHERLDADGTVTDPTTTDLLNRLTDALAARIAAGRREV</sequence>
<name>A0ABP5IGR7_9ACTN</name>
<feature type="domain" description="NADPH-dependent FMN reductase-like" evidence="1">
    <location>
        <begin position="7"/>
        <end position="152"/>
    </location>
</feature>
<dbReference type="RefSeq" id="WP_344534321.1">
    <property type="nucleotide sequence ID" value="NZ_BAAAPE010000022.1"/>
</dbReference>
<dbReference type="Proteomes" id="UP001500016">
    <property type="component" value="Unassembled WGS sequence"/>
</dbReference>
<keyword evidence="3" id="KW-1185">Reference proteome</keyword>
<organism evidence="2 3">
    <name type="scientific">Streptomyces albiaxialis</name>
    <dbReference type="NCBI Taxonomy" id="329523"/>
    <lineage>
        <taxon>Bacteria</taxon>
        <taxon>Bacillati</taxon>
        <taxon>Actinomycetota</taxon>
        <taxon>Actinomycetes</taxon>
        <taxon>Kitasatosporales</taxon>
        <taxon>Streptomycetaceae</taxon>
        <taxon>Streptomyces</taxon>
    </lineage>
</organism>
<gene>
    <name evidence="2" type="ORF">GCM10009801_71960</name>
</gene>
<dbReference type="InterPro" id="IPR029039">
    <property type="entry name" value="Flavoprotein-like_sf"/>
</dbReference>
<dbReference type="Pfam" id="PF03358">
    <property type="entry name" value="FMN_red"/>
    <property type="match status" value="1"/>
</dbReference>
<accession>A0ABP5IGR7</accession>
<evidence type="ECO:0000313" key="2">
    <source>
        <dbReference type="EMBL" id="GAA2099899.1"/>
    </source>
</evidence>
<dbReference type="SUPFAM" id="SSF52218">
    <property type="entry name" value="Flavoproteins"/>
    <property type="match status" value="1"/>
</dbReference>
<dbReference type="PANTHER" id="PTHR30543:SF21">
    <property type="entry name" value="NAD(P)H-DEPENDENT FMN REDUCTASE LOT6"/>
    <property type="match status" value="1"/>
</dbReference>
<dbReference type="InterPro" id="IPR050712">
    <property type="entry name" value="NAD(P)H-dep_reductase"/>
</dbReference>
<evidence type="ECO:0000259" key="1">
    <source>
        <dbReference type="Pfam" id="PF03358"/>
    </source>
</evidence>
<reference evidence="3" key="1">
    <citation type="journal article" date="2019" name="Int. J. Syst. Evol. Microbiol.">
        <title>The Global Catalogue of Microorganisms (GCM) 10K type strain sequencing project: providing services to taxonomists for standard genome sequencing and annotation.</title>
        <authorList>
            <consortium name="The Broad Institute Genomics Platform"/>
            <consortium name="The Broad Institute Genome Sequencing Center for Infectious Disease"/>
            <person name="Wu L."/>
            <person name="Ma J."/>
        </authorList>
    </citation>
    <scope>NUCLEOTIDE SEQUENCE [LARGE SCALE GENOMIC DNA]</scope>
    <source>
        <strain evidence="3">JCM 15478</strain>
    </source>
</reference>
<dbReference type="Gene3D" id="3.40.50.360">
    <property type="match status" value="1"/>
</dbReference>
<dbReference type="PANTHER" id="PTHR30543">
    <property type="entry name" value="CHROMATE REDUCTASE"/>
    <property type="match status" value="1"/>
</dbReference>
<dbReference type="EMBL" id="BAAAPE010000022">
    <property type="protein sequence ID" value="GAA2099899.1"/>
    <property type="molecule type" value="Genomic_DNA"/>
</dbReference>
<dbReference type="InterPro" id="IPR005025">
    <property type="entry name" value="FMN_Rdtase-like_dom"/>
</dbReference>
<proteinExistence type="predicted"/>